<geneLocation type="plasmid" evidence="1 2">
    <name>unnamed</name>
</geneLocation>
<dbReference type="Proteomes" id="UP000509303">
    <property type="component" value="Plasmid unnamed"/>
</dbReference>
<accession>A0A7H8NNE9</accession>
<dbReference type="EMBL" id="CP054930">
    <property type="protein sequence ID" value="QKW55038.1"/>
    <property type="molecule type" value="Genomic_DNA"/>
</dbReference>
<reference evidence="1 2" key="1">
    <citation type="submission" date="2020-06" db="EMBL/GenBank/DDBJ databases">
        <title>Genome mining for natural products.</title>
        <authorList>
            <person name="Zhang B."/>
            <person name="Shi J."/>
            <person name="Ge H."/>
        </authorList>
    </citation>
    <scope>NUCLEOTIDE SEQUENCE [LARGE SCALE GENOMIC DNA]</scope>
    <source>
        <strain evidence="1 2">NA00687</strain>
        <plasmid evidence="1 2">unnamed</plasmid>
    </source>
</reference>
<organism evidence="1 2">
    <name type="scientific">Streptomyces buecherae</name>
    <dbReference type="NCBI Taxonomy" id="2763006"/>
    <lineage>
        <taxon>Bacteria</taxon>
        <taxon>Bacillati</taxon>
        <taxon>Actinomycetota</taxon>
        <taxon>Actinomycetes</taxon>
        <taxon>Kitasatosporales</taxon>
        <taxon>Streptomycetaceae</taxon>
        <taxon>Streptomyces</taxon>
    </lineage>
</organism>
<gene>
    <name evidence="1" type="ORF">HUT08_36525</name>
</gene>
<proteinExistence type="predicted"/>
<protein>
    <submittedName>
        <fullName evidence="1">Uncharacterized protein</fullName>
    </submittedName>
</protein>
<sequence>MRRTYDHYTPDEMAAMADGFEKGAKAKQTVADRLAAQGHTTVAETWRRGAQDLREHATAARQGGEYFTDWINGW</sequence>
<evidence type="ECO:0000313" key="2">
    <source>
        <dbReference type="Proteomes" id="UP000509303"/>
    </source>
</evidence>
<name>A0A7H8NNE9_9ACTN</name>
<keyword evidence="1" id="KW-0614">Plasmid</keyword>
<evidence type="ECO:0000313" key="1">
    <source>
        <dbReference type="EMBL" id="QKW55038.1"/>
    </source>
</evidence>
<keyword evidence="2" id="KW-1185">Reference proteome</keyword>
<dbReference type="RefSeq" id="WP_176166668.1">
    <property type="nucleotide sequence ID" value="NZ_CP054930.1"/>
</dbReference>
<dbReference type="AlphaFoldDB" id="A0A7H8NNE9"/>